<comment type="function">
    <text evidence="1">Required for the first step of diphthamide biosynthesis, the transfer of 3-amino-3-carboxypropyl from S-adenosyl-L-methionine to a histidine residue. Diphthamide is a post-translational modification of histidine which occurs in elongation factor 2.</text>
</comment>
<dbReference type="PRINTS" id="PR00625">
    <property type="entry name" value="JDOMAIN"/>
</dbReference>
<evidence type="ECO:0000256" key="1">
    <source>
        <dbReference type="ARBA" id="ARBA00003474"/>
    </source>
</evidence>
<keyword evidence="5" id="KW-0408">Iron</keyword>
<comment type="similarity">
    <text evidence="2">Belongs to the DPH4 family.</text>
</comment>
<accession>A0A1L0FHD9</accession>
<proteinExistence type="inferred from homology"/>
<dbReference type="InterPro" id="IPR036869">
    <property type="entry name" value="J_dom_sf"/>
</dbReference>
<evidence type="ECO:0000256" key="3">
    <source>
        <dbReference type="ARBA" id="ARBA00021797"/>
    </source>
</evidence>
<dbReference type="CDD" id="cd06257">
    <property type="entry name" value="DnaJ"/>
    <property type="match status" value="1"/>
</dbReference>
<organism evidence="8 9">
    <name type="scientific">Hanseniaspora guilliermondii</name>
    <dbReference type="NCBI Taxonomy" id="56406"/>
    <lineage>
        <taxon>Eukaryota</taxon>
        <taxon>Fungi</taxon>
        <taxon>Dikarya</taxon>
        <taxon>Ascomycota</taxon>
        <taxon>Saccharomycotina</taxon>
        <taxon>Saccharomycetes</taxon>
        <taxon>Saccharomycodales</taxon>
        <taxon>Saccharomycodaceae</taxon>
        <taxon>Hanseniaspora</taxon>
    </lineage>
</organism>
<dbReference type="Pfam" id="PF00226">
    <property type="entry name" value="DnaJ"/>
    <property type="match status" value="1"/>
</dbReference>
<dbReference type="OrthoDB" id="445556at2759"/>
<dbReference type="PROSITE" id="PS51074">
    <property type="entry name" value="DPH_MB"/>
    <property type="match status" value="1"/>
</dbReference>
<reference evidence="9" key="1">
    <citation type="submission" date="2016-11" db="EMBL/GenBank/DDBJ databases">
        <authorList>
            <person name="Guldener U."/>
        </authorList>
    </citation>
    <scope>NUCLEOTIDE SEQUENCE [LARGE SCALE GENOMIC DNA]</scope>
</reference>
<dbReference type="GO" id="GO:0008198">
    <property type="term" value="F:ferrous iron binding"/>
    <property type="evidence" value="ECO:0007669"/>
    <property type="project" value="EnsemblFungi"/>
</dbReference>
<dbReference type="SUPFAM" id="SSF144217">
    <property type="entry name" value="CSL zinc finger"/>
    <property type="match status" value="1"/>
</dbReference>
<evidence type="ECO:0000256" key="5">
    <source>
        <dbReference type="ARBA" id="ARBA00023004"/>
    </source>
</evidence>
<dbReference type="GO" id="GO:0017183">
    <property type="term" value="P:protein histidyl modification to diphthamide"/>
    <property type="evidence" value="ECO:0007669"/>
    <property type="project" value="UniProtKB-UniPathway"/>
</dbReference>
<feature type="domain" description="DPH-type MB" evidence="7">
    <location>
        <begin position="76"/>
        <end position="143"/>
    </location>
</feature>
<keyword evidence="9" id="KW-1185">Reference proteome</keyword>
<dbReference type="UniPathway" id="UPA00559"/>
<dbReference type="InterPro" id="IPR001623">
    <property type="entry name" value="DnaJ_domain"/>
</dbReference>
<gene>
    <name evidence="8" type="ORF">HGUI_01198</name>
</gene>
<dbReference type="PROSITE" id="PS50076">
    <property type="entry name" value="DNAJ_2"/>
    <property type="match status" value="1"/>
</dbReference>
<evidence type="ECO:0000256" key="2">
    <source>
        <dbReference type="ARBA" id="ARBA00006169"/>
    </source>
</evidence>
<dbReference type="PANTHER" id="PTHR44873:SF1">
    <property type="entry name" value="DNAJ HOMOLOG SUBFAMILY C MEMBER 30, MITOCHONDRIAL"/>
    <property type="match status" value="1"/>
</dbReference>
<dbReference type="Gene3D" id="1.10.287.110">
    <property type="entry name" value="DnaJ domain"/>
    <property type="match status" value="1"/>
</dbReference>
<sequence length="145" mass="17152">MNYFDILNVSEFSSQEEIKEQYRKTLLIHHPDKLLKNTSSISVDDIKKAYDVLSNSKLRLEYIESLKVNTNVSISNEDEIDLNKFTSVYIEDKDLFEFYLDCPRCKHKDSFYLNEEILESNKEHLHVNINCEMCSQWLKVVFSAN</sequence>
<protein>
    <recommendedName>
        <fullName evidence="3">Diphthamide biosynthesis protein 4</fullName>
    </recommendedName>
</protein>
<name>A0A1L0FHD9_9ASCO</name>
<dbReference type="EMBL" id="FQNF01000015">
    <property type="protein sequence ID" value="SGZ38998.1"/>
    <property type="molecule type" value="Genomic_DNA"/>
</dbReference>
<dbReference type="PANTHER" id="PTHR44873">
    <property type="entry name" value="DNAJ HOMOLOG SUBFAMILY C MEMBER 30, MITOCHONDRIAL"/>
    <property type="match status" value="1"/>
</dbReference>
<dbReference type="InterPro" id="IPR053025">
    <property type="entry name" value="Mito_ATP_Synthase-Asso"/>
</dbReference>
<feature type="domain" description="J" evidence="6">
    <location>
        <begin position="2"/>
        <end position="66"/>
    </location>
</feature>
<dbReference type="SUPFAM" id="SSF46565">
    <property type="entry name" value="Chaperone J-domain"/>
    <property type="match status" value="1"/>
</dbReference>
<dbReference type="InterPro" id="IPR007872">
    <property type="entry name" value="DPH_MB_dom"/>
</dbReference>
<dbReference type="InterPro" id="IPR036671">
    <property type="entry name" value="DPH_MB_sf"/>
</dbReference>
<evidence type="ECO:0000256" key="4">
    <source>
        <dbReference type="ARBA" id="ARBA00022723"/>
    </source>
</evidence>
<evidence type="ECO:0000313" key="8">
    <source>
        <dbReference type="EMBL" id="SGZ38998.1"/>
    </source>
</evidence>
<dbReference type="Proteomes" id="UP000183365">
    <property type="component" value="Unassembled WGS sequence"/>
</dbReference>
<dbReference type="AlphaFoldDB" id="A0A1L0FHD9"/>
<dbReference type="VEuPathDB" id="FungiDB:HGUI_01198"/>
<dbReference type="SMART" id="SM00271">
    <property type="entry name" value="DnaJ"/>
    <property type="match status" value="1"/>
</dbReference>
<evidence type="ECO:0000259" key="7">
    <source>
        <dbReference type="PROSITE" id="PS51074"/>
    </source>
</evidence>
<evidence type="ECO:0000259" key="6">
    <source>
        <dbReference type="PROSITE" id="PS50076"/>
    </source>
</evidence>
<evidence type="ECO:0000313" key="9">
    <source>
        <dbReference type="Proteomes" id="UP000183365"/>
    </source>
</evidence>
<dbReference type="Pfam" id="PF05207">
    <property type="entry name" value="Zn_ribbon_CSL"/>
    <property type="match status" value="1"/>
</dbReference>
<dbReference type="Gene3D" id="3.10.660.10">
    <property type="entry name" value="DPH Zinc finger"/>
    <property type="match status" value="1"/>
</dbReference>
<keyword evidence="4" id="KW-0479">Metal-binding</keyword>